<organism evidence="1 2">
    <name type="scientific">Paramecium bursaria Chlorella virus NY2A</name>
    <name type="common">PBCV-NY2A</name>
    <dbReference type="NCBI Taxonomy" id="46021"/>
    <lineage>
        <taxon>Viruses</taxon>
        <taxon>Varidnaviria</taxon>
        <taxon>Bamfordvirae</taxon>
        <taxon>Nucleocytoviricota</taxon>
        <taxon>Megaviricetes</taxon>
        <taxon>Algavirales</taxon>
        <taxon>Phycodnaviridae</taxon>
        <taxon>Chlorovirus</taxon>
        <taxon>Chlorovirus americanus</taxon>
    </lineage>
</organism>
<evidence type="ECO:0000313" key="2">
    <source>
        <dbReference type="Proteomes" id="UP000202419"/>
    </source>
</evidence>
<proteinExistence type="predicted"/>
<name>A7IVZ8_PBCVN</name>
<accession>A7IVZ8</accession>
<dbReference type="EMBL" id="DQ491002">
    <property type="protein sequence ID" value="ABT14522.1"/>
    <property type="molecule type" value="Genomic_DNA"/>
</dbReference>
<evidence type="ECO:0000313" key="1">
    <source>
        <dbReference type="EMBL" id="ABT14522.1"/>
    </source>
</evidence>
<keyword evidence="2" id="KW-1185">Reference proteome</keyword>
<dbReference type="KEGG" id="vg:5659369"/>
<gene>
    <name evidence="1" type="primary">b123R</name>
    <name evidence="1" type="ORF">NY2A_b123R</name>
</gene>
<dbReference type="RefSeq" id="YP_001497319.1">
    <property type="nucleotide sequence ID" value="NC_009898.1"/>
</dbReference>
<sequence>MCQLNRPSRTIVHIFQSQVFWRFICDETTPQITNNTITFLFVSDKVADFDIVDMIASHISSQEIIRIKLLFRQNLSVFVESDSGCVHIFFIDSLECVFEFF</sequence>
<organismHost>
    <name type="scientific">Chlorella</name>
    <dbReference type="NCBI Taxonomy" id="3071"/>
</organismHost>
<dbReference type="Proteomes" id="UP000202419">
    <property type="component" value="Segment"/>
</dbReference>
<reference evidence="1 2" key="1">
    <citation type="journal article" date="2007" name="Virology">
        <title>Sequence and annotation of the 369-kb NY-2A and the 345-kb AR158 viruses that infect Chlorella NC64A.</title>
        <authorList>
            <person name="Fitzgerald L.A."/>
            <person name="Graves M.V."/>
            <person name="Li X."/>
            <person name="Feldblyum T."/>
            <person name="Nierman W.C."/>
            <person name="Van Etten J.L."/>
        </authorList>
    </citation>
    <scope>NUCLEOTIDE SEQUENCE [LARGE SCALE GENOMIC DNA]</scope>
    <source>
        <strain evidence="1 2">NY-2A</strain>
    </source>
</reference>
<dbReference type="GeneID" id="5659369"/>
<protein>
    <submittedName>
        <fullName evidence="1">Uncharacterized protein b123R</fullName>
    </submittedName>
</protein>